<dbReference type="RefSeq" id="WP_090327982.1">
    <property type="nucleotide sequence ID" value="NZ_FNSL01000001.1"/>
</dbReference>
<evidence type="ECO:0000256" key="2">
    <source>
        <dbReference type="ARBA" id="ARBA00022448"/>
    </source>
</evidence>
<dbReference type="SMART" id="SM00382">
    <property type="entry name" value="AAA"/>
    <property type="match status" value="1"/>
</dbReference>
<dbReference type="PANTHER" id="PTHR43820">
    <property type="entry name" value="HIGH-AFFINITY BRANCHED-CHAIN AMINO ACID TRANSPORT ATP-BINDING PROTEIN LIVF"/>
    <property type="match status" value="1"/>
</dbReference>
<dbReference type="InterPro" id="IPR003593">
    <property type="entry name" value="AAA+_ATPase"/>
</dbReference>
<reference evidence="8" key="1">
    <citation type="submission" date="2016-10" db="EMBL/GenBank/DDBJ databases">
        <authorList>
            <person name="Varghese N."/>
            <person name="Submissions S."/>
        </authorList>
    </citation>
    <scope>NUCLEOTIDE SEQUENCE [LARGE SCALE GENOMIC DNA]</scope>
    <source>
        <strain evidence="8">ES.061</strain>
    </source>
</reference>
<evidence type="ECO:0000256" key="5">
    <source>
        <dbReference type="ARBA" id="ARBA00022970"/>
    </source>
</evidence>
<dbReference type="PANTHER" id="PTHR43820:SF5">
    <property type="entry name" value="HIGH-AFFINITY BRANCHED-CHAIN AMINO ACID TRANSPORT ATP-BINDING PROTEIN"/>
    <property type="match status" value="1"/>
</dbReference>
<sequence length="247" mass="27109">MHGVELSMENISVAYNGDITVLKEVALRAKPGEVTGIIGPNGAGKSTVLKTIFGLLSTKTGTITMGGRDITNLKAFQRALEGVSFVPQNRSAFAGLSVYDNLLLGCWPFRKDKARIERAIDGIFERFPILKEKRSSLAGSMSGGQQRFLEIARALVTEPKVILLDEPTAMIAPKISKDIYALTRDLADQGATIILVDQNVRQCATISDRLYILELGRNKAEGTREDFATDGQLKEMVAEWMNYKIDV</sequence>
<keyword evidence="8" id="KW-1185">Reference proteome</keyword>
<evidence type="ECO:0000313" key="7">
    <source>
        <dbReference type="EMBL" id="SEB47991.1"/>
    </source>
</evidence>
<dbReference type="PROSITE" id="PS50893">
    <property type="entry name" value="ABC_TRANSPORTER_2"/>
    <property type="match status" value="1"/>
</dbReference>
<dbReference type="GO" id="GO:0005524">
    <property type="term" value="F:ATP binding"/>
    <property type="evidence" value="ECO:0007669"/>
    <property type="project" value="UniProtKB-KW"/>
</dbReference>
<comment type="similarity">
    <text evidence="1">Belongs to the ABC transporter superfamily.</text>
</comment>
<dbReference type="EMBL" id="FNSL01000001">
    <property type="protein sequence ID" value="SEB47991.1"/>
    <property type="molecule type" value="Genomic_DNA"/>
</dbReference>
<organism evidence="7 8">
    <name type="scientific">Nitratireductor aquibiodomus</name>
    <dbReference type="NCBI Taxonomy" id="204799"/>
    <lineage>
        <taxon>Bacteria</taxon>
        <taxon>Pseudomonadati</taxon>
        <taxon>Pseudomonadota</taxon>
        <taxon>Alphaproteobacteria</taxon>
        <taxon>Hyphomicrobiales</taxon>
        <taxon>Phyllobacteriaceae</taxon>
        <taxon>Nitratireductor</taxon>
    </lineage>
</organism>
<feature type="domain" description="ABC transporter" evidence="6">
    <location>
        <begin position="6"/>
        <end position="240"/>
    </location>
</feature>
<evidence type="ECO:0000256" key="3">
    <source>
        <dbReference type="ARBA" id="ARBA00022741"/>
    </source>
</evidence>
<protein>
    <submittedName>
        <fullName evidence="7">Amino acid/amide ABC transporter ATP-binding protein 2, HAAT family</fullName>
    </submittedName>
</protein>
<dbReference type="GO" id="GO:0015658">
    <property type="term" value="F:branched-chain amino acid transmembrane transporter activity"/>
    <property type="evidence" value="ECO:0007669"/>
    <property type="project" value="TreeGrafter"/>
</dbReference>
<evidence type="ECO:0000259" key="6">
    <source>
        <dbReference type="PROSITE" id="PS50893"/>
    </source>
</evidence>
<keyword evidence="2" id="KW-0813">Transport</keyword>
<dbReference type="InterPro" id="IPR003439">
    <property type="entry name" value="ABC_transporter-like_ATP-bd"/>
</dbReference>
<dbReference type="InterPro" id="IPR052156">
    <property type="entry name" value="BCAA_Transport_ATP-bd_LivF"/>
</dbReference>
<name>A0A1H4JNV8_9HYPH</name>
<dbReference type="GO" id="GO:0016887">
    <property type="term" value="F:ATP hydrolysis activity"/>
    <property type="evidence" value="ECO:0007669"/>
    <property type="project" value="InterPro"/>
</dbReference>
<dbReference type="AlphaFoldDB" id="A0A1H4JNV8"/>
<gene>
    <name evidence="7" type="ORF">SAMN05216452_1552</name>
</gene>
<proteinExistence type="inferred from homology"/>
<evidence type="ECO:0000256" key="4">
    <source>
        <dbReference type="ARBA" id="ARBA00022840"/>
    </source>
</evidence>
<keyword evidence="4 7" id="KW-0067">ATP-binding</keyword>
<keyword evidence="5" id="KW-0029">Amino-acid transport</keyword>
<accession>A0A1H4JNV8</accession>
<dbReference type="Gene3D" id="3.40.50.300">
    <property type="entry name" value="P-loop containing nucleotide triphosphate hydrolases"/>
    <property type="match status" value="1"/>
</dbReference>
<evidence type="ECO:0000313" key="8">
    <source>
        <dbReference type="Proteomes" id="UP000199064"/>
    </source>
</evidence>
<dbReference type="Pfam" id="PF00005">
    <property type="entry name" value="ABC_tran"/>
    <property type="match status" value="1"/>
</dbReference>
<dbReference type="InterPro" id="IPR027417">
    <property type="entry name" value="P-loop_NTPase"/>
</dbReference>
<dbReference type="SUPFAM" id="SSF52540">
    <property type="entry name" value="P-loop containing nucleoside triphosphate hydrolases"/>
    <property type="match status" value="1"/>
</dbReference>
<dbReference type="CDD" id="cd03224">
    <property type="entry name" value="ABC_TM1139_LivF_branched"/>
    <property type="match status" value="1"/>
</dbReference>
<evidence type="ECO:0000256" key="1">
    <source>
        <dbReference type="ARBA" id="ARBA00005417"/>
    </source>
</evidence>
<keyword evidence="3" id="KW-0547">Nucleotide-binding</keyword>
<dbReference type="GO" id="GO:0015807">
    <property type="term" value="P:L-amino acid transport"/>
    <property type="evidence" value="ECO:0007669"/>
    <property type="project" value="TreeGrafter"/>
</dbReference>
<dbReference type="Proteomes" id="UP000199064">
    <property type="component" value="Unassembled WGS sequence"/>
</dbReference>